<dbReference type="RefSeq" id="WP_103954525.1">
    <property type="nucleotide sequence ID" value="NZ_FNVT01000001.1"/>
</dbReference>
<dbReference type="PANTHER" id="PTHR36923:SF3">
    <property type="entry name" value="FERREDOXIN"/>
    <property type="match status" value="1"/>
</dbReference>
<feature type="domain" description="4Fe-4S ferredoxin-type" evidence="8">
    <location>
        <begin position="1"/>
        <end position="29"/>
    </location>
</feature>
<dbReference type="InterPro" id="IPR017896">
    <property type="entry name" value="4Fe4S_Fe-S-bd"/>
</dbReference>
<keyword evidence="2" id="KW-0813">Transport</keyword>
<name>A0A1H5W1S5_9ACTN</name>
<keyword evidence="3" id="KW-0479">Metal-binding</keyword>
<keyword evidence="4" id="KW-0249">Electron transport</keyword>
<evidence type="ECO:0000256" key="3">
    <source>
        <dbReference type="ARBA" id="ARBA00022723"/>
    </source>
</evidence>
<evidence type="ECO:0000313" key="9">
    <source>
        <dbReference type="EMBL" id="SEF93196.1"/>
    </source>
</evidence>
<keyword evidence="7" id="KW-0003">3Fe-4S</keyword>
<keyword evidence="6" id="KW-0411">Iron-sulfur</keyword>
<evidence type="ECO:0000256" key="2">
    <source>
        <dbReference type="ARBA" id="ARBA00022448"/>
    </source>
</evidence>
<keyword evidence="5" id="KW-0408">Iron</keyword>
<evidence type="ECO:0000256" key="4">
    <source>
        <dbReference type="ARBA" id="ARBA00022982"/>
    </source>
</evidence>
<evidence type="ECO:0000256" key="6">
    <source>
        <dbReference type="ARBA" id="ARBA00023014"/>
    </source>
</evidence>
<evidence type="ECO:0000259" key="8">
    <source>
        <dbReference type="PROSITE" id="PS51379"/>
    </source>
</evidence>
<dbReference type="Proteomes" id="UP000236732">
    <property type="component" value="Unassembled WGS sequence"/>
</dbReference>
<sequence>MKVRIDPERCQGHGRCYDLAPDLFGEDDEGYGLVTGDGSVPAGEEHTARLAVSNCPERAIELL</sequence>
<dbReference type="AlphaFoldDB" id="A0A1H5W1S5"/>
<evidence type="ECO:0000313" key="10">
    <source>
        <dbReference type="Proteomes" id="UP000236732"/>
    </source>
</evidence>
<accession>A0A1H5W1S5</accession>
<evidence type="ECO:0000256" key="7">
    <source>
        <dbReference type="ARBA" id="ARBA00023291"/>
    </source>
</evidence>
<dbReference type="InterPro" id="IPR051269">
    <property type="entry name" value="Fe-S_cluster_ET"/>
</dbReference>
<keyword evidence="10" id="KW-1185">Reference proteome</keyword>
<dbReference type="Gene3D" id="3.30.70.20">
    <property type="match status" value="1"/>
</dbReference>
<dbReference type="SUPFAM" id="SSF54862">
    <property type="entry name" value="4Fe-4S ferredoxins"/>
    <property type="match status" value="1"/>
</dbReference>
<evidence type="ECO:0000256" key="1">
    <source>
        <dbReference type="ARBA" id="ARBA00001927"/>
    </source>
</evidence>
<dbReference type="PANTHER" id="PTHR36923">
    <property type="entry name" value="FERREDOXIN"/>
    <property type="match status" value="1"/>
</dbReference>
<dbReference type="GO" id="GO:0046872">
    <property type="term" value="F:metal ion binding"/>
    <property type="evidence" value="ECO:0007669"/>
    <property type="project" value="UniProtKB-KW"/>
</dbReference>
<gene>
    <name evidence="9" type="ORF">SAMN05444920_1011052</name>
</gene>
<dbReference type="OrthoDB" id="9803319at2"/>
<reference evidence="9 10" key="1">
    <citation type="submission" date="2016-10" db="EMBL/GenBank/DDBJ databases">
        <authorList>
            <person name="de Groot N.N."/>
        </authorList>
    </citation>
    <scope>NUCLEOTIDE SEQUENCE [LARGE SCALE GENOMIC DNA]</scope>
    <source>
        <strain evidence="9 10">CGMCC 4.7037</strain>
    </source>
</reference>
<dbReference type="EMBL" id="FNVT01000001">
    <property type="protein sequence ID" value="SEF93196.1"/>
    <property type="molecule type" value="Genomic_DNA"/>
</dbReference>
<evidence type="ECO:0000256" key="5">
    <source>
        <dbReference type="ARBA" id="ARBA00023004"/>
    </source>
</evidence>
<proteinExistence type="predicted"/>
<comment type="cofactor">
    <cofactor evidence="1">
        <name>[3Fe-4S] cluster</name>
        <dbReference type="ChEBI" id="CHEBI:21137"/>
    </cofactor>
</comment>
<dbReference type="Pfam" id="PF13459">
    <property type="entry name" value="Fer4_15"/>
    <property type="match status" value="1"/>
</dbReference>
<organism evidence="9 10">
    <name type="scientific">Nonomuraea solani</name>
    <dbReference type="NCBI Taxonomy" id="1144553"/>
    <lineage>
        <taxon>Bacteria</taxon>
        <taxon>Bacillati</taxon>
        <taxon>Actinomycetota</taxon>
        <taxon>Actinomycetes</taxon>
        <taxon>Streptosporangiales</taxon>
        <taxon>Streptosporangiaceae</taxon>
        <taxon>Nonomuraea</taxon>
    </lineage>
</organism>
<protein>
    <submittedName>
        <fullName evidence="9">Ferredoxin</fullName>
    </submittedName>
</protein>
<dbReference type="PROSITE" id="PS51379">
    <property type="entry name" value="4FE4S_FER_2"/>
    <property type="match status" value="1"/>
</dbReference>
<dbReference type="GO" id="GO:0051538">
    <property type="term" value="F:3 iron, 4 sulfur cluster binding"/>
    <property type="evidence" value="ECO:0007669"/>
    <property type="project" value="UniProtKB-KW"/>
</dbReference>